<dbReference type="Gene3D" id="3.40.190.10">
    <property type="entry name" value="Periplasmic binding protein-like II"/>
    <property type="match status" value="2"/>
</dbReference>
<dbReference type="InterPro" id="IPR036388">
    <property type="entry name" value="WH-like_DNA-bd_sf"/>
</dbReference>
<keyword evidence="2" id="KW-0805">Transcription regulation</keyword>
<dbReference type="Pfam" id="PF00126">
    <property type="entry name" value="HTH_1"/>
    <property type="match status" value="1"/>
</dbReference>
<dbReference type="GO" id="GO:0003700">
    <property type="term" value="F:DNA-binding transcription factor activity"/>
    <property type="evidence" value="ECO:0007669"/>
    <property type="project" value="InterPro"/>
</dbReference>
<evidence type="ECO:0000256" key="1">
    <source>
        <dbReference type="ARBA" id="ARBA00009437"/>
    </source>
</evidence>
<keyword evidence="4" id="KW-0804">Transcription</keyword>
<dbReference type="Gene3D" id="1.10.10.10">
    <property type="entry name" value="Winged helix-like DNA-binding domain superfamily/Winged helix DNA-binding domain"/>
    <property type="match status" value="1"/>
</dbReference>
<dbReference type="AlphaFoldDB" id="A0A9Q3ZL96"/>
<organism evidence="6 7">
    <name type="scientific">Ruegeria pomeroyi</name>
    <dbReference type="NCBI Taxonomy" id="89184"/>
    <lineage>
        <taxon>Bacteria</taxon>
        <taxon>Pseudomonadati</taxon>
        <taxon>Pseudomonadota</taxon>
        <taxon>Alphaproteobacteria</taxon>
        <taxon>Rhodobacterales</taxon>
        <taxon>Roseobacteraceae</taxon>
        <taxon>Ruegeria</taxon>
    </lineage>
</organism>
<dbReference type="PANTHER" id="PTHR30346">
    <property type="entry name" value="TRANSCRIPTIONAL DUAL REGULATOR HCAR-RELATED"/>
    <property type="match status" value="1"/>
</dbReference>
<dbReference type="Proteomes" id="UP000813672">
    <property type="component" value="Unassembled WGS sequence"/>
</dbReference>
<evidence type="ECO:0000259" key="5">
    <source>
        <dbReference type="PROSITE" id="PS50931"/>
    </source>
</evidence>
<dbReference type="SUPFAM" id="SSF53850">
    <property type="entry name" value="Periplasmic binding protein-like II"/>
    <property type="match status" value="1"/>
</dbReference>
<gene>
    <name evidence="6" type="ORF">KBY27_04760</name>
</gene>
<comment type="similarity">
    <text evidence="1">Belongs to the LysR transcriptional regulatory family.</text>
</comment>
<evidence type="ECO:0000256" key="4">
    <source>
        <dbReference type="ARBA" id="ARBA00023163"/>
    </source>
</evidence>
<proteinExistence type="inferred from homology"/>
<dbReference type="GO" id="GO:0003677">
    <property type="term" value="F:DNA binding"/>
    <property type="evidence" value="ECO:0007669"/>
    <property type="project" value="UniProtKB-KW"/>
</dbReference>
<comment type="caution">
    <text evidence="6">The sequence shown here is derived from an EMBL/GenBank/DDBJ whole genome shotgun (WGS) entry which is preliminary data.</text>
</comment>
<sequence>MLRSFMVAVETGSITGAAEALNLAPSAVAAALDRVEAEFGTTLVRRARARGIAPTPAGQALAARVRGLIDNYGDVMHEGYALGHALQGKLHIGYYAPTAPAFLPAILTPLLARHPKITLDLRECDNITAQTGLLEGRLDISIFAGDELLAGVETRPLLDLPPYVLLPEGHALTADAEIDPQALTGQPMVVLDLPLAGPYVRGLLRRAGIEPHIVATVSTLEMVRALVGAGLGIAVLNMRPKTMLSYAGDSLVARPLGGGLPCLHLVSGRAEGPPRKVVQVVETALHDWFAGPEAQALVMPGTMAGQSPITAPGTSA</sequence>
<dbReference type="SUPFAM" id="SSF46785">
    <property type="entry name" value="Winged helix' DNA-binding domain"/>
    <property type="match status" value="1"/>
</dbReference>
<reference evidence="6" key="1">
    <citation type="journal article" date="2021" name="Environ. Microbiol.">
        <title>Cryptic niche differentiation of novel sediment ecotypes of Rugeria pomeroyi correlates with nitrate respiration.</title>
        <authorList>
            <person name="Lin X."/>
            <person name="McNichol J."/>
            <person name="Chu X."/>
            <person name="Qian Y."/>
            <person name="Luo H."/>
        </authorList>
    </citation>
    <scope>NUCLEOTIDE SEQUENCE</scope>
    <source>
        <strain evidence="6">SZCCDBB064</strain>
    </source>
</reference>
<evidence type="ECO:0000256" key="3">
    <source>
        <dbReference type="ARBA" id="ARBA00023125"/>
    </source>
</evidence>
<dbReference type="InterPro" id="IPR036390">
    <property type="entry name" value="WH_DNA-bd_sf"/>
</dbReference>
<dbReference type="EMBL" id="JAGQAF010000002">
    <property type="protein sequence ID" value="MCE8536760.1"/>
    <property type="molecule type" value="Genomic_DNA"/>
</dbReference>
<dbReference type="PANTHER" id="PTHR30346:SF0">
    <property type="entry name" value="HCA OPERON TRANSCRIPTIONAL ACTIVATOR HCAR"/>
    <property type="match status" value="1"/>
</dbReference>
<evidence type="ECO:0000313" key="6">
    <source>
        <dbReference type="EMBL" id="MCE8536760.1"/>
    </source>
</evidence>
<evidence type="ECO:0000256" key="2">
    <source>
        <dbReference type="ARBA" id="ARBA00023015"/>
    </source>
</evidence>
<dbReference type="GO" id="GO:0032993">
    <property type="term" value="C:protein-DNA complex"/>
    <property type="evidence" value="ECO:0007669"/>
    <property type="project" value="TreeGrafter"/>
</dbReference>
<protein>
    <submittedName>
        <fullName evidence="6">LysR family transcriptional regulator</fullName>
    </submittedName>
</protein>
<name>A0A9Q3ZL96_9RHOB</name>
<dbReference type="InterPro" id="IPR005119">
    <property type="entry name" value="LysR_subst-bd"/>
</dbReference>
<dbReference type="PROSITE" id="PS50931">
    <property type="entry name" value="HTH_LYSR"/>
    <property type="match status" value="1"/>
</dbReference>
<feature type="domain" description="HTH lysR-type" evidence="5">
    <location>
        <begin position="1"/>
        <end position="55"/>
    </location>
</feature>
<dbReference type="InterPro" id="IPR000847">
    <property type="entry name" value="LysR_HTH_N"/>
</dbReference>
<dbReference type="Pfam" id="PF03466">
    <property type="entry name" value="LysR_substrate"/>
    <property type="match status" value="1"/>
</dbReference>
<keyword evidence="3" id="KW-0238">DNA-binding</keyword>
<accession>A0A9Q3ZL96</accession>
<evidence type="ECO:0000313" key="7">
    <source>
        <dbReference type="Proteomes" id="UP000813672"/>
    </source>
</evidence>